<evidence type="ECO:0000256" key="5">
    <source>
        <dbReference type="ARBA" id="ARBA00022692"/>
    </source>
</evidence>
<dbReference type="Proteomes" id="UP000639010">
    <property type="component" value="Unassembled WGS sequence"/>
</dbReference>
<comment type="subcellular location">
    <subcellularLocation>
        <location evidence="1">Cell membrane</location>
        <topology evidence="1">Multi-pass membrane protein</topology>
    </subcellularLocation>
</comment>
<evidence type="ECO:0000313" key="9">
    <source>
        <dbReference type="EMBL" id="MBE1424782.1"/>
    </source>
</evidence>
<feature type="transmembrane region" description="Helical" evidence="8">
    <location>
        <begin position="201"/>
        <end position="218"/>
    </location>
</feature>
<evidence type="ECO:0000256" key="8">
    <source>
        <dbReference type="SAM" id="Phobius"/>
    </source>
</evidence>
<feature type="transmembrane region" description="Helical" evidence="8">
    <location>
        <begin position="238"/>
        <end position="271"/>
    </location>
</feature>
<keyword evidence="5 8" id="KW-0812">Transmembrane</keyword>
<evidence type="ECO:0000256" key="3">
    <source>
        <dbReference type="ARBA" id="ARBA00022448"/>
    </source>
</evidence>
<feature type="transmembrane region" description="Helical" evidence="8">
    <location>
        <begin position="9"/>
        <end position="30"/>
    </location>
</feature>
<dbReference type="InterPro" id="IPR037294">
    <property type="entry name" value="ABC_BtuC-like"/>
</dbReference>
<dbReference type="RefSeq" id="WP_092193892.1">
    <property type="nucleotide sequence ID" value="NZ_JADBGG010000008.1"/>
</dbReference>
<feature type="transmembrane region" description="Helical" evidence="8">
    <location>
        <begin position="152"/>
        <end position="171"/>
    </location>
</feature>
<evidence type="ECO:0000256" key="1">
    <source>
        <dbReference type="ARBA" id="ARBA00004651"/>
    </source>
</evidence>
<protein>
    <submittedName>
        <fullName evidence="9">Iron complex transport system permease protein</fullName>
    </submittedName>
</protein>
<comment type="similarity">
    <text evidence="2">Belongs to the binding-protein-dependent transport system permease family. FecCD subfamily.</text>
</comment>
<keyword evidence="4" id="KW-1003">Cell membrane</keyword>
<evidence type="ECO:0000256" key="6">
    <source>
        <dbReference type="ARBA" id="ARBA00022989"/>
    </source>
</evidence>
<dbReference type="SUPFAM" id="SSF81345">
    <property type="entry name" value="ABC transporter involved in vitamin B12 uptake, BtuC"/>
    <property type="match status" value="1"/>
</dbReference>
<keyword evidence="10" id="KW-1185">Reference proteome</keyword>
<evidence type="ECO:0000313" key="10">
    <source>
        <dbReference type="Proteomes" id="UP000639010"/>
    </source>
</evidence>
<organism evidence="9 10">
    <name type="scientific">Desulfomicrobium macestii</name>
    <dbReference type="NCBI Taxonomy" id="90731"/>
    <lineage>
        <taxon>Bacteria</taxon>
        <taxon>Pseudomonadati</taxon>
        <taxon>Thermodesulfobacteriota</taxon>
        <taxon>Desulfovibrionia</taxon>
        <taxon>Desulfovibrionales</taxon>
        <taxon>Desulfomicrobiaceae</taxon>
        <taxon>Desulfomicrobium</taxon>
    </lineage>
</organism>
<dbReference type="PANTHER" id="PTHR30472">
    <property type="entry name" value="FERRIC ENTEROBACTIN TRANSPORT SYSTEM PERMEASE PROTEIN"/>
    <property type="match status" value="1"/>
</dbReference>
<evidence type="ECO:0000256" key="2">
    <source>
        <dbReference type="ARBA" id="ARBA00007935"/>
    </source>
</evidence>
<feature type="transmembrane region" description="Helical" evidence="8">
    <location>
        <begin position="311"/>
        <end position="330"/>
    </location>
</feature>
<feature type="transmembrane region" description="Helical" evidence="8">
    <location>
        <begin position="94"/>
        <end position="116"/>
    </location>
</feature>
<sequence>MNDRRHTRAWLAMAAAVPLSIYAALFFGSYPLPAEAIHNALATMLHGQIESQDLVIVRDIRLGRILLSFLTGAALAVSGGVFQGLLRNPLADPFTLGISSGAACGAALALGMGWTVAGLSTLPLAALGGAFAAMSLVLAMSRLAGDFSRESLVLGGIVVSTFLGAAIALIKSLNEESVAAIVFWIMGSFQGRGFEHVGLMLPYMIAGSALVLFLARELDILGLGSEQAAQVGVPVGRARIGLLIGAGMLTAAAVSVSGIIGFVGLVVPHLVRMLIGPDSRPLLLFSALGGGILLLWSDVLARTILSHGAELPVGVVTALFGGPFFCLIMARGRRP</sequence>
<feature type="transmembrane region" description="Helical" evidence="8">
    <location>
        <begin position="62"/>
        <end position="82"/>
    </location>
</feature>
<comment type="caution">
    <text evidence="9">The sequence shown here is derived from an EMBL/GenBank/DDBJ whole genome shotgun (WGS) entry which is preliminary data.</text>
</comment>
<dbReference type="Gene3D" id="1.10.3470.10">
    <property type="entry name" value="ABC transporter involved in vitamin B12 uptake, BtuC"/>
    <property type="match status" value="1"/>
</dbReference>
<feature type="transmembrane region" description="Helical" evidence="8">
    <location>
        <begin position="122"/>
        <end position="140"/>
    </location>
</feature>
<accession>A0ABR9H253</accession>
<keyword evidence="6 8" id="KW-1133">Transmembrane helix</keyword>
<keyword evidence="3" id="KW-0813">Transport</keyword>
<dbReference type="EMBL" id="JADBGG010000008">
    <property type="protein sequence ID" value="MBE1424782.1"/>
    <property type="molecule type" value="Genomic_DNA"/>
</dbReference>
<evidence type="ECO:0000256" key="4">
    <source>
        <dbReference type="ARBA" id="ARBA00022475"/>
    </source>
</evidence>
<keyword evidence="7 8" id="KW-0472">Membrane</keyword>
<evidence type="ECO:0000256" key="7">
    <source>
        <dbReference type="ARBA" id="ARBA00023136"/>
    </source>
</evidence>
<dbReference type="PANTHER" id="PTHR30472:SF25">
    <property type="entry name" value="ABC TRANSPORTER PERMEASE PROTEIN MJ0876-RELATED"/>
    <property type="match status" value="1"/>
</dbReference>
<dbReference type="Pfam" id="PF01032">
    <property type="entry name" value="FecCD"/>
    <property type="match status" value="1"/>
</dbReference>
<dbReference type="CDD" id="cd06550">
    <property type="entry name" value="TM_ABC_iron-siderophores_like"/>
    <property type="match status" value="1"/>
</dbReference>
<reference evidence="9 10" key="1">
    <citation type="submission" date="2020-10" db="EMBL/GenBank/DDBJ databases">
        <title>Genomic Encyclopedia of Type Strains, Phase IV (KMG-IV): sequencing the most valuable type-strain genomes for metagenomic binning, comparative biology and taxonomic classification.</title>
        <authorList>
            <person name="Goeker M."/>
        </authorList>
    </citation>
    <scope>NUCLEOTIDE SEQUENCE [LARGE SCALE GENOMIC DNA]</scope>
    <source>
        <strain evidence="9 10">DSM 4194</strain>
    </source>
</reference>
<gene>
    <name evidence="9" type="ORF">H4684_001421</name>
</gene>
<feature type="transmembrane region" description="Helical" evidence="8">
    <location>
        <begin position="283"/>
        <end position="305"/>
    </location>
</feature>
<proteinExistence type="inferred from homology"/>
<dbReference type="InterPro" id="IPR000522">
    <property type="entry name" value="ABC_transptr_permease_BtuC"/>
</dbReference>
<name>A0ABR9H253_9BACT</name>